<comment type="subcellular location">
    <subcellularLocation>
        <location evidence="1">Membrane</location>
        <topology evidence="1">Multi-pass membrane protein</topology>
    </subcellularLocation>
</comment>
<feature type="transmembrane region" description="Helical" evidence="6">
    <location>
        <begin position="289"/>
        <end position="308"/>
    </location>
</feature>
<feature type="transmembrane region" description="Helical" evidence="6">
    <location>
        <begin position="388"/>
        <end position="417"/>
    </location>
</feature>
<dbReference type="InterPro" id="IPR001898">
    <property type="entry name" value="SLC13A/DASS"/>
</dbReference>
<protein>
    <submittedName>
        <fullName evidence="7">Divalent anion:Na+ symporter, DASS family</fullName>
    </submittedName>
</protein>
<dbReference type="InterPro" id="IPR030676">
    <property type="entry name" value="CitT-rel"/>
</dbReference>
<dbReference type="EMBL" id="FOTS01000048">
    <property type="protein sequence ID" value="SFM15886.1"/>
    <property type="molecule type" value="Genomic_DNA"/>
</dbReference>
<feature type="transmembrane region" description="Helical" evidence="6">
    <location>
        <begin position="212"/>
        <end position="233"/>
    </location>
</feature>
<feature type="transmembrane region" description="Helical" evidence="6">
    <location>
        <begin position="320"/>
        <end position="346"/>
    </location>
</feature>
<evidence type="ECO:0000256" key="4">
    <source>
        <dbReference type="ARBA" id="ARBA00022989"/>
    </source>
</evidence>
<evidence type="ECO:0000313" key="7">
    <source>
        <dbReference type="EMBL" id="SFM15886.1"/>
    </source>
</evidence>
<evidence type="ECO:0000256" key="2">
    <source>
        <dbReference type="ARBA" id="ARBA00007349"/>
    </source>
</evidence>
<name>A0A1I4NK83_9FIRM</name>
<feature type="transmembrane region" description="Helical" evidence="6">
    <location>
        <begin position="5"/>
        <end position="23"/>
    </location>
</feature>
<dbReference type="NCBIfam" id="TIGR00785">
    <property type="entry name" value="dass"/>
    <property type="match status" value="1"/>
</dbReference>
<dbReference type="GO" id="GO:0016020">
    <property type="term" value="C:membrane"/>
    <property type="evidence" value="ECO:0007669"/>
    <property type="project" value="UniProtKB-SubCell"/>
</dbReference>
<comment type="similarity">
    <text evidence="2">Belongs to the SLC13A/DASS transporter (TC 2.A.47) family. DIT1 subfamily.</text>
</comment>
<keyword evidence="8" id="KW-1185">Reference proteome</keyword>
<feature type="transmembrane region" description="Helical" evidence="6">
    <location>
        <begin position="35"/>
        <end position="60"/>
    </location>
</feature>
<reference evidence="8" key="1">
    <citation type="submission" date="2016-10" db="EMBL/GenBank/DDBJ databases">
        <authorList>
            <person name="Varghese N."/>
            <person name="Submissions S."/>
        </authorList>
    </citation>
    <scope>NUCLEOTIDE SEQUENCE [LARGE SCALE GENOMIC DNA]</scope>
    <source>
        <strain evidence="8">DSM 13327</strain>
    </source>
</reference>
<feature type="transmembrane region" description="Helical" evidence="6">
    <location>
        <begin position="104"/>
        <end position="124"/>
    </location>
</feature>
<dbReference type="STRING" id="1123291.SAMN04490355_10487"/>
<feature type="transmembrane region" description="Helical" evidence="6">
    <location>
        <begin position="437"/>
        <end position="462"/>
    </location>
</feature>
<feature type="transmembrane region" description="Helical" evidence="6">
    <location>
        <begin position="72"/>
        <end position="92"/>
    </location>
</feature>
<evidence type="ECO:0000256" key="5">
    <source>
        <dbReference type="ARBA" id="ARBA00023136"/>
    </source>
</evidence>
<evidence type="ECO:0000256" key="3">
    <source>
        <dbReference type="ARBA" id="ARBA00022692"/>
    </source>
</evidence>
<dbReference type="AlphaFoldDB" id="A0A1I4NK83"/>
<dbReference type="OrthoDB" id="1401038at2"/>
<organism evidence="7 8">
    <name type="scientific">Pelosinus propionicus DSM 13327</name>
    <dbReference type="NCBI Taxonomy" id="1123291"/>
    <lineage>
        <taxon>Bacteria</taxon>
        <taxon>Bacillati</taxon>
        <taxon>Bacillota</taxon>
        <taxon>Negativicutes</taxon>
        <taxon>Selenomonadales</taxon>
        <taxon>Sporomusaceae</taxon>
        <taxon>Pelosinus</taxon>
    </lineage>
</organism>
<evidence type="ECO:0000256" key="1">
    <source>
        <dbReference type="ARBA" id="ARBA00004141"/>
    </source>
</evidence>
<evidence type="ECO:0000256" key="6">
    <source>
        <dbReference type="SAM" id="Phobius"/>
    </source>
</evidence>
<keyword evidence="3 6" id="KW-0812">Transmembrane</keyword>
<proteinExistence type="inferred from homology"/>
<dbReference type="PIRSF" id="PIRSF002457">
    <property type="entry name" value="DASS"/>
    <property type="match status" value="1"/>
</dbReference>
<feature type="transmembrane region" description="Helical" evidence="6">
    <location>
        <begin position="358"/>
        <end position="376"/>
    </location>
</feature>
<keyword evidence="4 6" id="KW-1133">Transmembrane helix</keyword>
<feature type="transmembrane region" description="Helical" evidence="6">
    <location>
        <begin position="266"/>
        <end position="283"/>
    </location>
</feature>
<dbReference type="Pfam" id="PF00939">
    <property type="entry name" value="Na_sulph_symp"/>
    <property type="match status" value="1"/>
</dbReference>
<dbReference type="PANTHER" id="PTHR42826">
    <property type="entry name" value="DICARBOXYLATE TRANSPORTER 2.1, CHLOROPLASTIC"/>
    <property type="match status" value="1"/>
</dbReference>
<sequence length="468" mass="50698">MNTKLFKWIMIIFFPVMILLIPVPSGFTQDAWNLFAIYVGAILGIMLRPVPEPVIMLIAISITSLWLKKMDLVLSGFSNGTAWLVFTAFTLSQAFSTTGLGKRVAYILIGKLGQSTLGLGYAFALTDALISPATPSNTARTAGIVYPIFQSVSVTLGSEPGKTGRKIGAYLNLLAYQISMTTSCLFVTATASNIIVVLFAKDILHVDVTWLTWAYAAFVPVMLVLAIIPYLVYKIYPPEIKKIDNYREISREGLLRLGAVSKNEKILAGLFIAAVIGWSTMEFTHFDAAAISIAFVSSALLTGIITWEGILKSGNAWSTFLWYGGIIGLATSLSKAKFFVSLAGAIGTYVQFSGYNHYLVFAFILFISIAVRYAFASTAAYATSFVPVLFTLGVAANLPAMPLALLLGISLTWGALVTHYGGAAGPVLYGAGYVDQVTWWKVGTVVVMVHYLVTIGIGLPYWKLLGLW</sequence>
<accession>A0A1I4NK83</accession>
<keyword evidence="5 6" id="KW-0472">Membrane</keyword>
<gene>
    <name evidence="7" type="ORF">SAMN04490355_10487</name>
</gene>
<dbReference type="Proteomes" id="UP000199520">
    <property type="component" value="Unassembled WGS sequence"/>
</dbReference>
<evidence type="ECO:0000313" key="8">
    <source>
        <dbReference type="Proteomes" id="UP000199520"/>
    </source>
</evidence>
<dbReference type="GO" id="GO:0022857">
    <property type="term" value="F:transmembrane transporter activity"/>
    <property type="evidence" value="ECO:0007669"/>
    <property type="project" value="InterPro"/>
</dbReference>
<dbReference type="RefSeq" id="WP_090941960.1">
    <property type="nucleotide sequence ID" value="NZ_FOTS01000048.1"/>
</dbReference>
<feature type="transmembrane region" description="Helical" evidence="6">
    <location>
        <begin position="173"/>
        <end position="200"/>
    </location>
</feature>